<comment type="catalytic activity">
    <reaction evidence="17">
        <text>a CDP-1,2-diacyl-sn-glycerol + myo-inositol = a 1,2-diacyl-sn-glycero-3-phospho-(1D-myo-inositol) + CMP + H(+)</text>
        <dbReference type="Rhea" id="RHEA:11580"/>
        <dbReference type="ChEBI" id="CHEBI:15378"/>
        <dbReference type="ChEBI" id="CHEBI:17268"/>
        <dbReference type="ChEBI" id="CHEBI:57880"/>
        <dbReference type="ChEBI" id="CHEBI:58332"/>
        <dbReference type="ChEBI" id="CHEBI:60377"/>
        <dbReference type="EC" id="2.7.8.11"/>
    </reaction>
</comment>
<keyword evidence="13 17" id="KW-0472">Membrane</keyword>
<keyword evidence="6 17" id="KW-0444">Lipid biosynthesis</keyword>
<dbReference type="PIRSF" id="PIRSF000848">
    <property type="entry name" value="CDP_diag_ino_3_P"/>
    <property type="match status" value="1"/>
</dbReference>
<dbReference type="GO" id="GO:0046872">
    <property type="term" value="F:metal ion binding"/>
    <property type="evidence" value="ECO:0007669"/>
    <property type="project" value="UniProtKB-KW"/>
</dbReference>
<evidence type="ECO:0000256" key="5">
    <source>
        <dbReference type="ARBA" id="ARBA00013212"/>
    </source>
</evidence>
<evidence type="ECO:0000256" key="13">
    <source>
        <dbReference type="ARBA" id="ARBA00023136"/>
    </source>
</evidence>
<feature type="transmembrane region" description="Helical" evidence="19">
    <location>
        <begin position="196"/>
        <end position="217"/>
    </location>
</feature>
<dbReference type="EMBL" id="JAIFTL010000405">
    <property type="protein sequence ID" value="KAG9319637.1"/>
    <property type="molecule type" value="Genomic_DNA"/>
</dbReference>
<dbReference type="FunFam" id="1.20.120.1760:FF:000003">
    <property type="entry name" value="CDP-diacylglycerol--inositol 3-phosphatidyltransferase"/>
    <property type="match status" value="1"/>
</dbReference>
<keyword evidence="15" id="KW-0464">Manganese</keyword>
<dbReference type="Pfam" id="PF01066">
    <property type="entry name" value="CDP-OH_P_transf"/>
    <property type="match status" value="1"/>
</dbReference>
<dbReference type="EC" id="2.7.8.11" evidence="5 17"/>
<dbReference type="Gene3D" id="1.20.120.1760">
    <property type="match status" value="1"/>
</dbReference>
<keyword evidence="12 17" id="KW-0443">Lipid metabolism</keyword>
<evidence type="ECO:0000256" key="19">
    <source>
        <dbReference type="SAM" id="Phobius"/>
    </source>
</evidence>
<feature type="transmembrane region" description="Helical" evidence="19">
    <location>
        <begin position="105"/>
        <end position="126"/>
    </location>
</feature>
<accession>A0A9P7ZWL9</accession>
<evidence type="ECO:0000256" key="3">
    <source>
        <dbReference type="ARBA" id="ARBA00004141"/>
    </source>
</evidence>
<dbReference type="PANTHER" id="PTHR15362:SF4">
    <property type="entry name" value="CDP-DIACYLGLYCEROL--INOSITOL 3-PHOSPHATIDYLTRANSFERASE"/>
    <property type="match status" value="1"/>
</dbReference>
<evidence type="ECO:0000256" key="16">
    <source>
        <dbReference type="ARBA" id="ARBA00023264"/>
    </source>
</evidence>
<keyword evidence="11 19" id="KW-1133">Transmembrane helix</keyword>
<keyword evidence="14 17" id="KW-0594">Phospholipid biosynthesis</keyword>
<evidence type="ECO:0000256" key="1">
    <source>
        <dbReference type="ARBA" id="ARBA00001936"/>
    </source>
</evidence>
<evidence type="ECO:0000256" key="7">
    <source>
        <dbReference type="ARBA" id="ARBA00022679"/>
    </source>
</evidence>
<evidence type="ECO:0000256" key="2">
    <source>
        <dbReference type="ARBA" id="ARBA00001946"/>
    </source>
</evidence>
<evidence type="ECO:0000256" key="9">
    <source>
        <dbReference type="ARBA" id="ARBA00022723"/>
    </source>
</evidence>
<evidence type="ECO:0000313" key="20">
    <source>
        <dbReference type="EMBL" id="KAG9319637.1"/>
    </source>
</evidence>
<evidence type="ECO:0000256" key="10">
    <source>
        <dbReference type="ARBA" id="ARBA00022842"/>
    </source>
</evidence>
<keyword evidence="9" id="KW-0479">Metal-binding</keyword>
<evidence type="ECO:0000256" key="11">
    <source>
        <dbReference type="ARBA" id="ARBA00022989"/>
    </source>
</evidence>
<dbReference type="GO" id="GO:0005794">
    <property type="term" value="C:Golgi apparatus"/>
    <property type="evidence" value="ECO:0007669"/>
    <property type="project" value="TreeGrafter"/>
</dbReference>
<dbReference type="GO" id="GO:0006661">
    <property type="term" value="P:phosphatidylinositol biosynthetic process"/>
    <property type="evidence" value="ECO:0007669"/>
    <property type="project" value="TreeGrafter"/>
</dbReference>
<evidence type="ECO:0000256" key="6">
    <source>
        <dbReference type="ARBA" id="ARBA00022516"/>
    </source>
</evidence>
<evidence type="ECO:0000256" key="15">
    <source>
        <dbReference type="ARBA" id="ARBA00023211"/>
    </source>
</evidence>
<dbReference type="InterPro" id="IPR000462">
    <property type="entry name" value="CDP-OH_P_trans"/>
</dbReference>
<evidence type="ECO:0000256" key="12">
    <source>
        <dbReference type="ARBA" id="ARBA00023098"/>
    </source>
</evidence>
<dbReference type="AlphaFoldDB" id="A0A9P7ZWL9"/>
<keyword evidence="10" id="KW-0460">Magnesium</keyword>
<dbReference type="GO" id="GO:0016020">
    <property type="term" value="C:membrane"/>
    <property type="evidence" value="ECO:0007669"/>
    <property type="project" value="UniProtKB-SubCell"/>
</dbReference>
<evidence type="ECO:0000256" key="17">
    <source>
        <dbReference type="PIRNR" id="PIRNR000848"/>
    </source>
</evidence>
<evidence type="ECO:0000256" key="4">
    <source>
        <dbReference type="ARBA" id="ARBA00010441"/>
    </source>
</evidence>
<comment type="subcellular location">
    <subcellularLocation>
        <location evidence="3">Membrane</location>
        <topology evidence="3">Multi-pass membrane protein</topology>
    </subcellularLocation>
</comment>
<evidence type="ECO:0000256" key="8">
    <source>
        <dbReference type="ARBA" id="ARBA00022692"/>
    </source>
</evidence>
<sequence>MPAKNTKAAAALASKTVPVDENVFLFIPNLIESSLLLLSSGYSRIVLAALSLYFMPTSPKTCMVLYSVSCLLDAVDGQAARYYDQCSKFGAVLDMVTDRCTTACLLCYLASAYSDYAIVFQFLIALDVSSHYMHMYSSLTSGATSHKKISETSNFILRAYYSNNNVLFAFCFADQLFFVILYLFHFKEISEGTTVVRVLLTILGLLTAPICAGKQIINCIQFANASKSLAQLDLEERKQAKKN</sequence>
<dbReference type="Proteomes" id="UP000717515">
    <property type="component" value="Unassembled WGS sequence"/>
</dbReference>
<reference evidence="20" key="1">
    <citation type="submission" date="2021-07" db="EMBL/GenBank/DDBJ databases">
        <title>Draft genome of Mortierella alpina, strain LL118, isolated from an aspen leaf litter sample.</title>
        <authorList>
            <person name="Yang S."/>
            <person name="Vinatzer B.A."/>
        </authorList>
    </citation>
    <scope>NUCLEOTIDE SEQUENCE</scope>
    <source>
        <strain evidence="20">LL118</strain>
    </source>
</reference>
<dbReference type="PANTHER" id="PTHR15362">
    <property type="entry name" value="PHOSPHATIDYLINOSITOL SYNTHASE"/>
    <property type="match status" value="1"/>
</dbReference>
<dbReference type="PROSITE" id="PS00379">
    <property type="entry name" value="CDP_ALCOHOL_P_TRANSF"/>
    <property type="match status" value="1"/>
</dbReference>
<evidence type="ECO:0000256" key="18">
    <source>
        <dbReference type="RuleBase" id="RU003750"/>
    </source>
</evidence>
<dbReference type="InterPro" id="IPR043130">
    <property type="entry name" value="CDP-OH_PTrfase_TM_dom"/>
</dbReference>
<keyword evidence="8 19" id="KW-0812">Transmembrane</keyword>
<comment type="cofactor">
    <cofactor evidence="2">
        <name>Mg(2+)</name>
        <dbReference type="ChEBI" id="CHEBI:18420"/>
    </cofactor>
</comment>
<evidence type="ECO:0000313" key="21">
    <source>
        <dbReference type="Proteomes" id="UP000717515"/>
    </source>
</evidence>
<proteinExistence type="inferred from homology"/>
<protein>
    <recommendedName>
        <fullName evidence="5 17">CDP-diacylglycerol--inositol 3-phosphatidyltransferase</fullName>
        <ecNumber evidence="5 17">2.7.8.11</ecNumber>
    </recommendedName>
</protein>
<evidence type="ECO:0000256" key="14">
    <source>
        <dbReference type="ARBA" id="ARBA00023209"/>
    </source>
</evidence>
<dbReference type="InterPro" id="IPR048254">
    <property type="entry name" value="CDP_ALCOHOL_P_TRANSF_CS"/>
</dbReference>
<keyword evidence="7 17" id="KW-0808">Transferase</keyword>
<name>A0A9P7ZWL9_MORAP</name>
<comment type="caution">
    <text evidence="20">The sequence shown here is derived from an EMBL/GenBank/DDBJ whole genome shotgun (WGS) entry which is preliminary data.</text>
</comment>
<gene>
    <name evidence="20" type="ORF">KVV02_000122</name>
</gene>
<dbReference type="GO" id="GO:0003881">
    <property type="term" value="F:CDP-diacylglycerol-inositol 3-phosphatidyltransferase activity"/>
    <property type="evidence" value="ECO:0007669"/>
    <property type="project" value="UniProtKB-UniRule"/>
</dbReference>
<organism evidence="20 21">
    <name type="scientific">Mortierella alpina</name>
    <name type="common">Oleaginous fungus</name>
    <name type="synonym">Mortierella renispora</name>
    <dbReference type="NCBI Taxonomy" id="64518"/>
    <lineage>
        <taxon>Eukaryota</taxon>
        <taxon>Fungi</taxon>
        <taxon>Fungi incertae sedis</taxon>
        <taxon>Mucoromycota</taxon>
        <taxon>Mortierellomycotina</taxon>
        <taxon>Mortierellomycetes</taxon>
        <taxon>Mortierellales</taxon>
        <taxon>Mortierellaceae</taxon>
        <taxon>Mortierella</taxon>
    </lineage>
</organism>
<dbReference type="InterPro" id="IPR014387">
    <property type="entry name" value="CDP_diag_ino_3_P_euk"/>
</dbReference>
<comment type="similarity">
    <text evidence="4 17 18">Belongs to the CDP-alcohol phosphatidyltransferase class-I family.</text>
</comment>
<keyword evidence="16 17" id="KW-1208">Phospholipid metabolism</keyword>
<comment type="cofactor">
    <cofactor evidence="1">
        <name>Mn(2+)</name>
        <dbReference type="ChEBI" id="CHEBI:29035"/>
    </cofactor>
</comment>
<feature type="transmembrane region" description="Helical" evidence="19">
    <location>
        <begin position="166"/>
        <end position="184"/>
    </location>
</feature>